<reference evidence="2" key="1">
    <citation type="submission" date="2018-11" db="EMBL/GenBank/DDBJ databases">
        <authorList>
            <consortium name="Pathogen Informatics"/>
        </authorList>
    </citation>
    <scope>NUCLEOTIDE SEQUENCE [LARGE SCALE GENOMIC DNA]</scope>
</reference>
<sequence>MIATIEGDMIVNKTRRNREATREAITRKSINEHKRKRIKTRKSRRIWRKRPNQQLKKRDWKL</sequence>
<feature type="region of interest" description="Disordered" evidence="1">
    <location>
        <begin position="17"/>
        <end position="62"/>
    </location>
</feature>
<evidence type="ECO:0000256" key="1">
    <source>
        <dbReference type="SAM" id="MobiDB-lite"/>
    </source>
</evidence>
<evidence type="ECO:0000313" key="2">
    <source>
        <dbReference type="EMBL" id="VDM51419.1"/>
    </source>
</evidence>
<protein>
    <submittedName>
        <fullName evidence="2">Uncharacterized protein</fullName>
    </submittedName>
</protein>
<organism evidence="2">
    <name type="scientific">Toxocara canis</name>
    <name type="common">Canine roundworm</name>
    <dbReference type="NCBI Taxonomy" id="6265"/>
    <lineage>
        <taxon>Eukaryota</taxon>
        <taxon>Metazoa</taxon>
        <taxon>Ecdysozoa</taxon>
        <taxon>Nematoda</taxon>
        <taxon>Chromadorea</taxon>
        <taxon>Rhabditida</taxon>
        <taxon>Spirurina</taxon>
        <taxon>Ascaridomorpha</taxon>
        <taxon>Ascaridoidea</taxon>
        <taxon>Toxocaridae</taxon>
        <taxon>Toxocara</taxon>
    </lineage>
</organism>
<dbReference type="EMBL" id="UYWY01028250">
    <property type="protein sequence ID" value="VDM51419.1"/>
    <property type="molecule type" value="Genomic_DNA"/>
</dbReference>
<accession>A0A3P7HC19</accession>
<gene>
    <name evidence="2" type="ORF">TCNE_LOCUS20098</name>
</gene>
<dbReference type="AlphaFoldDB" id="A0A3P7HC19"/>
<name>A0A3P7HC19_TOXCA</name>
<proteinExistence type="predicted"/>
<feature type="compositionally biased region" description="Basic residues" evidence="1">
    <location>
        <begin position="33"/>
        <end position="51"/>
    </location>
</feature>
<feature type="compositionally biased region" description="Basic and acidic residues" evidence="1">
    <location>
        <begin position="17"/>
        <end position="32"/>
    </location>
</feature>